<evidence type="ECO:0000256" key="6">
    <source>
        <dbReference type="SAM" id="MobiDB-lite"/>
    </source>
</evidence>
<gene>
    <name evidence="9" type="ORF">ARAM_006390</name>
</gene>
<evidence type="ECO:0000259" key="8">
    <source>
        <dbReference type="Pfam" id="PF12735"/>
    </source>
</evidence>
<reference evidence="9 10" key="1">
    <citation type="submission" date="2015-02" db="EMBL/GenBank/DDBJ databases">
        <title>Draft Genome Sequences of Two Closely-Related Aflatoxigenic Aspergillus Species Obtained from the Cote d'Ivoire.</title>
        <authorList>
            <person name="Moore G.G."/>
            <person name="Beltz S.B."/>
            <person name="Mack B.M."/>
        </authorList>
    </citation>
    <scope>NUCLEOTIDE SEQUENCE [LARGE SCALE GENOMIC DNA]</scope>
    <source>
        <strain evidence="9 10">SRRC1468</strain>
    </source>
</reference>
<dbReference type="Pfam" id="PF04117">
    <property type="entry name" value="Mpv17_PMP22"/>
    <property type="match status" value="1"/>
</dbReference>
<keyword evidence="10" id="KW-1185">Reference proteome</keyword>
<dbReference type="Proteomes" id="UP000034291">
    <property type="component" value="Unassembled WGS sequence"/>
</dbReference>
<feature type="region of interest" description="Disordered" evidence="6">
    <location>
        <begin position="474"/>
        <end position="499"/>
    </location>
</feature>
<organism evidence="9 10">
    <name type="scientific">Aspergillus rambellii</name>
    <dbReference type="NCBI Taxonomy" id="308745"/>
    <lineage>
        <taxon>Eukaryota</taxon>
        <taxon>Fungi</taxon>
        <taxon>Dikarya</taxon>
        <taxon>Ascomycota</taxon>
        <taxon>Pezizomycotina</taxon>
        <taxon>Eurotiomycetes</taxon>
        <taxon>Eurotiomycetidae</taxon>
        <taxon>Eurotiales</taxon>
        <taxon>Aspergillaceae</taxon>
        <taxon>Aspergillus</taxon>
        <taxon>Aspergillus subgen. Nidulantes</taxon>
    </lineage>
</organism>
<dbReference type="AlphaFoldDB" id="A0A0F8U340"/>
<sequence length="842" mass="92635">EHATAALAMPSLDVPGEFLRHAVLDTVVPHASNIDLEAALTSALEDGADDLSSVLSFIPQRSLLFFDEVCTARVVLRLANCSQNSLKAHLQNLEIRVDVFAIDPAETVAENPTPTRDLIFSGVVDSQADPLVVVNEFEGETGGGNHVYVIWSIETFLKRPRIRIQHPSVIFIASATLNPTETRQADSREDVYLPSLVPASTNVLQPLASDAAFDHKDPFLPASRLLRVVPAQYSEDPIYNVHQESGHPTRIVPAASARIRYSRLNTYSGRPTTIANLDFEVTPFLNCEVIFDKADLHLSDGLIEALTDAPGVFPPVTCRPRDDITLVYRLTPEYGLDSIPSTTAMVSMLDISLEAVVNVSDNCNPRILMQWTANVDFSMALNPTFGGPSQALQRNNRPASLPMIPSHANTPSSGVPANRSSLRERAYSTTDLGMTISLSGPPSVEVGKPFSWSVFIVNRSTTPRKFAMIAIPRRKRSDPRGHVARPSSSSMSNRRSDQVAEAVTDDNIVHALQKSVAGQEAELVCLSTDVRVGALLPGTCFATEIKFLPLAVGSLRLECVRLVDVNTNETTDIRDLPDILSLGKGAAGPLLHAIIFMIEMAAAMRLAAKFNSYYAEKPSGSYNDGYERGKMPWEFVVVMRYDMPTPRFDMVLGGIADTVAQLVTAFKARTEHTRSNGDFLAIEIHELDKEKPPVLGELGLARGLPPPFDFERLTRFMSYGFFMAPVQFHWFGFLSRAFPLTKKSQTIPALKRVAVDQLIFTPIGLVCFFTFMTIAEGGGRRALARKFRDVYLPTLKANFVLWPAVQILNFRVVPIQFQIPFVSCIGIAWTAYLSLTNSSDDE</sequence>
<evidence type="ECO:0000313" key="10">
    <source>
        <dbReference type="Proteomes" id="UP000034291"/>
    </source>
</evidence>
<feature type="domain" description="Trafficking protein particle complex II-specific subunit 65 IgD3" evidence="8">
    <location>
        <begin position="416"/>
        <end position="580"/>
    </location>
</feature>
<evidence type="ECO:0000256" key="1">
    <source>
        <dbReference type="ARBA" id="ARBA00004141"/>
    </source>
</evidence>
<keyword evidence="5 7" id="KW-0472">Membrane</keyword>
<keyword evidence="3 7" id="KW-0812">Transmembrane</keyword>
<feature type="transmembrane region" description="Helical" evidence="7">
    <location>
        <begin position="758"/>
        <end position="778"/>
    </location>
</feature>
<evidence type="ECO:0000256" key="3">
    <source>
        <dbReference type="ARBA" id="ARBA00022692"/>
    </source>
</evidence>
<feature type="non-terminal residue" evidence="9">
    <location>
        <position position="1"/>
    </location>
</feature>
<comment type="similarity">
    <text evidence="2">Belongs to the peroxisomal membrane protein PXMP2/4 family.</text>
</comment>
<feature type="transmembrane region" description="Helical" evidence="7">
    <location>
        <begin position="815"/>
        <end position="835"/>
    </location>
</feature>
<dbReference type="GO" id="GO:0005802">
    <property type="term" value="C:trans-Golgi network"/>
    <property type="evidence" value="ECO:0007669"/>
    <property type="project" value="TreeGrafter"/>
</dbReference>
<dbReference type="STRING" id="308745.A0A0F8U340"/>
<evidence type="ECO:0000313" key="9">
    <source>
        <dbReference type="EMBL" id="KKK14129.1"/>
    </source>
</evidence>
<feature type="transmembrane region" description="Helical" evidence="7">
    <location>
        <begin position="716"/>
        <end position="738"/>
    </location>
</feature>
<evidence type="ECO:0000256" key="5">
    <source>
        <dbReference type="ARBA" id="ARBA00023136"/>
    </source>
</evidence>
<comment type="subcellular location">
    <subcellularLocation>
        <location evidence="1">Membrane</location>
        <topology evidence="1">Multi-pass membrane protein</topology>
    </subcellularLocation>
</comment>
<dbReference type="InterPro" id="IPR007248">
    <property type="entry name" value="Mpv17_PMP22"/>
</dbReference>
<dbReference type="InterPro" id="IPR055420">
    <property type="entry name" value="IgD3_Trs65"/>
</dbReference>
<dbReference type="EMBL" id="JZBS01003657">
    <property type="protein sequence ID" value="KKK14129.1"/>
    <property type="molecule type" value="Genomic_DNA"/>
</dbReference>
<feature type="transmembrane region" description="Helical" evidence="7">
    <location>
        <begin position="790"/>
        <end position="809"/>
    </location>
</feature>
<keyword evidence="4 7" id="KW-1133">Transmembrane helix</keyword>
<protein>
    <recommendedName>
        <fullName evidence="8">Trafficking protein particle complex II-specific subunit 65 IgD3 domain-containing protein</fullName>
    </recommendedName>
</protein>
<proteinExistence type="inferred from homology"/>
<dbReference type="PANTHER" id="PTHR28159:SF1">
    <property type="entry name" value="TRAFFICKING PROTEIN PARTICLE COMPLEX II-SPECIFIC SUBUNIT 65"/>
    <property type="match status" value="1"/>
</dbReference>
<dbReference type="GO" id="GO:0016020">
    <property type="term" value="C:membrane"/>
    <property type="evidence" value="ECO:0007669"/>
    <property type="project" value="UniProtKB-SubCell"/>
</dbReference>
<dbReference type="InterPro" id="IPR024662">
    <property type="entry name" value="Trs65"/>
</dbReference>
<dbReference type="GO" id="GO:1990071">
    <property type="term" value="C:TRAPPII protein complex"/>
    <property type="evidence" value="ECO:0007669"/>
    <property type="project" value="InterPro"/>
</dbReference>
<dbReference type="PANTHER" id="PTHR28159">
    <property type="entry name" value="TRAFFICKING PROTEIN PARTICLE COMPLEX II-SPECIFIC SUBUNIT 65"/>
    <property type="match status" value="1"/>
</dbReference>
<name>A0A0F8U340_9EURO</name>
<dbReference type="OrthoDB" id="5345392at2759"/>
<evidence type="ECO:0000256" key="2">
    <source>
        <dbReference type="ARBA" id="ARBA00006824"/>
    </source>
</evidence>
<evidence type="ECO:0000256" key="4">
    <source>
        <dbReference type="ARBA" id="ARBA00022989"/>
    </source>
</evidence>
<evidence type="ECO:0000256" key="7">
    <source>
        <dbReference type="SAM" id="Phobius"/>
    </source>
</evidence>
<dbReference type="Pfam" id="PF12735">
    <property type="entry name" value="IgD3_Trs65"/>
    <property type="match status" value="1"/>
</dbReference>
<dbReference type="GO" id="GO:0006891">
    <property type="term" value="P:intra-Golgi vesicle-mediated transport"/>
    <property type="evidence" value="ECO:0007669"/>
    <property type="project" value="InterPro"/>
</dbReference>
<accession>A0A0F8U340</accession>
<comment type="caution">
    <text evidence="9">The sequence shown here is derived from an EMBL/GenBank/DDBJ whole genome shotgun (WGS) entry which is preliminary data.</text>
</comment>